<keyword evidence="2" id="KW-1185">Reference proteome</keyword>
<accession>A0ACA9R9J4</accession>
<dbReference type="Proteomes" id="UP000789366">
    <property type="component" value="Unassembled WGS sequence"/>
</dbReference>
<dbReference type="EMBL" id="CAJVPW010062600">
    <property type="protein sequence ID" value="CAG8783603.1"/>
    <property type="molecule type" value="Genomic_DNA"/>
</dbReference>
<feature type="non-terminal residue" evidence="1">
    <location>
        <position position="253"/>
    </location>
</feature>
<protein>
    <submittedName>
        <fullName evidence="1">11969_t:CDS:1</fullName>
    </submittedName>
</protein>
<evidence type="ECO:0000313" key="2">
    <source>
        <dbReference type="Proteomes" id="UP000789366"/>
    </source>
</evidence>
<gene>
    <name evidence="1" type="ORF">SPELUC_LOCUS16602</name>
</gene>
<name>A0ACA9R9J4_9GLOM</name>
<reference evidence="1" key="1">
    <citation type="submission" date="2021-06" db="EMBL/GenBank/DDBJ databases">
        <authorList>
            <person name="Kallberg Y."/>
            <person name="Tangrot J."/>
            <person name="Rosling A."/>
        </authorList>
    </citation>
    <scope>NUCLEOTIDE SEQUENCE</scope>
    <source>
        <strain evidence="1">28 12/20/2015</strain>
    </source>
</reference>
<proteinExistence type="predicted"/>
<organism evidence="1 2">
    <name type="scientific">Cetraspora pellucida</name>
    <dbReference type="NCBI Taxonomy" id="1433469"/>
    <lineage>
        <taxon>Eukaryota</taxon>
        <taxon>Fungi</taxon>
        <taxon>Fungi incertae sedis</taxon>
        <taxon>Mucoromycota</taxon>
        <taxon>Glomeromycotina</taxon>
        <taxon>Glomeromycetes</taxon>
        <taxon>Diversisporales</taxon>
        <taxon>Gigasporaceae</taxon>
        <taxon>Cetraspora</taxon>
    </lineage>
</organism>
<feature type="non-terminal residue" evidence="1">
    <location>
        <position position="1"/>
    </location>
</feature>
<sequence length="253" mass="28327">DYFRHIDQDLVIKLLKMFASHGATLRRFDICSSLANQDILKNDWIALPSNPELSSMFGNGLTHFTCGIQWSAKKFNLFNALALNCHDIKNLKVKVQHMDEGIALANLIRAQKQLNKFTLLNSNFTASIVVQALTSHTKSLNCLSFKHMTNGRGYLNTPPFFDPSSCQLSTNAINAIVQCVNVTKLTFKQCEGLNIPKYDPISTAFPNLTSLIYRFGGNKDHDSATPLNLLSGLVRTSCNTLEMIDFYWSISID</sequence>
<comment type="caution">
    <text evidence="1">The sequence shown here is derived from an EMBL/GenBank/DDBJ whole genome shotgun (WGS) entry which is preliminary data.</text>
</comment>
<evidence type="ECO:0000313" key="1">
    <source>
        <dbReference type="EMBL" id="CAG8783603.1"/>
    </source>
</evidence>